<dbReference type="AlphaFoldDB" id="F2JSS0"/>
<proteinExistence type="predicted"/>
<organism evidence="1 2">
    <name type="scientific">Cellulosilyticum lentocellum (strain ATCC 49066 / DSM 5427 / NCIMB 11756 / RHM5)</name>
    <name type="common">Clostridium lentocellum</name>
    <dbReference type="NCBI Taxonomy" id="642492"/>
    <lineage>
        <taxon>Bacteria</taxon>
        <taxon>Bacillati</taxon>
        <taxon>Bacillota</taxon>
        <taxon>Clostridia</taxon>
        <taxon>Lachnospirales</taxon>
        <taxon>Cellulosilyticaceae</taxon>
        <taxon>Cellulosilyticum</taxon>
    </lineage>
</organism>
<evidence type="ECO:0000313" key="2">
    <source>
        <dbReference type="Proteomes" id="UP000008467"/>
    </source>
</evidence>
<dbReference type="HOGENOM" id="CLU_2057164_0_0_9"/>
<keyword evidence="2" id="KW-1185">Reference proteome</keyword>
<sequence>MVSLHVRSYNQPIYKTKTVEFKCWENVNGFGSFIFKKPSDVDTYNYDELKNNVKSVIDITNNNVEYLKVVFQWEEIKYIKDFIEQVKKEIENQNNEYLENISIIDDYDEVIAFDISIGN</sequence>
<evidence type="ECO:0000313" key="1">
    <source>
        <dbReference type="EMBL" id="ADZ82904.1"/>
    </source>
</evidence>
<name>F2JSS0_CELLD</name>
<accession>F2JSS0</accession>
<gene>
    <name evidence="1" type="ordered locus">Clole_1175</name>
</gene>
<dbReference type="KEGG" id="cle:Clole_1175"/>
<protein>
    <submittedName>
        <fullName evidence="1">Uncharacterized protein</fullName>
    </submittedName>
</protein>
<dbReference type="EMBL" id="CP002582">
    <property type="protein sequence ID" value="ADZ82904.1"/>
    <property type="molecule type" value="Genomic_DNA"/>
</dbReference>
<dbReference type="STRING" id="642492.Clole_1175"/>
<reference evidence="1 2" key="1">
    <citation type="journal article" date="2011" name="J. Bacteriol.">
        <title>Complete genome sequence of the cellulose-degrading bacterium Cellulosilyticum lentocellum.</title>
        <authorList>
            <consortium name="US DOE Joint Genome Institute"/>
            <person name="Miller D.A."/>
            <person name="Suen G."/>
            <person name="Bruce D."/>
            <person name="Copeland A."/>
            <person name="Cheng J.F."/>
            <person name="Detter C."/>
            <person name="Goodwin L.A."/>
            <person name="Han C.S."/>
            <person name="Hauser L.J."/>
            <person name="Land M.L."/>
            <person name="Lapidus A."/>
            <person name="Lucas S."/>
            <person name="Meincke L."/>
            <person name="Pitluck S."/>
            <person name="Tapia R."/>
            <person name="Teshima H."/>
            <person name="Woyke T."/>
            <person name="Fox B.G."/>
            <person name="Angert E.R."/>
            <person name="Currie C.R."/>
        </authorList>
    </citation>
    <scope>NUCLEOTIDE SEQUENCE [LARGE SCALE GENOMIC DNA]</scope>
    <source>
        <strain evidence="2">ATCC 49066 / DSM 5427 / NCIMB 11756 / RHM5</strain>
    </source>
</reference>
<dbReference type="Proteomes" id="UP000008467">
    <property type="component" value="Chromosome"/>
</dbReference>